<proteinExistence type="predicted"/>
<dbReference type="AlphaFoldDB" id="A0A5D2DXD3"/>
<reference evidence="1 2" key="1">
    <citation type="submission" date="2019-06" db="EMBL/GenBank/DDBJ databases">
        <title>WGS assembly of Gossypium darwinii.</title>
        <authorList>
            <person name="Chen Z.J."/>
            <person name="Sreedasyam A."/>
            <person name="Ando A."/>
            <person name="Song Q."/>
            <person name="De L."/>
            <person name="Hulse-Kemp A."/>
            <person name="Ding M."/>
            <person name="Ye W."/>
            <person name="Kirkbride R."/>
            <person name="Jenkins J."/>
            <person name="Plott C."/>
            <person name="Lovell J."/>
            <person name="Lin Y.-M."/>
            <person name="Vaughn R."/>
            <person name="Liu B."/>
            <person name="Li W."/>
            <person name="Simpson S."/>
            <person name="Scheffler B."/>
            <person name="Saski C."/>
            <person name="Grover C."/>
            <person name="Hu G."/>
            <person name="Conover J."/>
            <person name="Carlson J."/>
            <person name="Shu S."/>
            <person name="Boston L."/>
            <person name="Williams M."/>
            <person name="Peterson D."/>
            <person name="Mcgee K."/>
            <person name="Jones D."/>
            <person name="Wendel J."/>
            <person name="Stelly D."/>
            <person name="Grimwood J."/>
            <person name="Schmutz J."/>
        </authorList>
    </citation>
    <scope>NUCLEOTIDE SEQUENCE [LARGE SCALE GENOMIC DNA]</scope>
    <source>
        <strain evidence="1">1808015.09</strain>
    </source>
</reference>
<accession>A0A5D2DXD3</accession>
<gene>
    <name evidence="1" type="ORF">ES288_A13G073100v1</name>
</gene>
<dbReference type="Proteomes" id="UP000323506">
    <property type="component" value="Chromosome A13"/>
</dbReference>
<keyword evidence="2" id="KW-1185">Reference proteome</keyword>
<organism evidence="1 2">
    <name type="scientific">Gossypium darwinii</name>
    <name type="common">Darwin's cotton</name>
    <name type="synonym">Gossypium barbadense var. darwinii</name>
    <dbReference type="NCBI Taxonomy" id="34276"/>
    <lineage>
        <taxon>Eukaryota</taxon>
        <taxon>Viridiplantae</taxon>
        <taxon>Streptophyta</taxon>
        <taxon>Embryophyta</taxon>
        <taxon>Tracheophyta</taxon>
        <taxon>Spermatophyta</taxon>
        <taxon>Magnoliopsida</taxon>
        <taxon>eudicotyledons</taxon>
        <taxon>Gunneridae</taxon>
        <taxon>Pentapetalae</taxon>
        <taxon>rosids</taxon>
        <taxon>malvids</taxon>
        <taxon>Malvales</taxon>
        <taxon>Malvaceae</taxon>
        <taxon>Malvoideae</taxon>
        <taxon>Gossypium</taxon>
    </lineage>
</organism>
<dbReference type="EMBL" id="CM017700">
    <property type="protein sequence ID" value="TYG85662.1"/>
    <property type="molecule type" value="Genomic_DNA"/>
</dbReference>
<sequence>MMIDCSISKDSTLASLDSSSTSFNLISSLNSIKFLLPSCISFTNDEAQSYPFFLPPIVDSNCSSSQIPKG</sequence>
<evidence type="ECO:0000313" key="2">
    <source>
        <dbReference type="Proteomes" id="UP000323506"/>
    </source>
</evidence>
<evidence type="ECO:0000313" key="1">
    <source>
        <dbReference type="EMBL" id="TYG85662.1"/>
    </source>
</evidence>
<protein>
    <submittedName>
        <fullName evidence="1">Uncharacterized protein</fullName>
    </submittedName>
</protein>
<name>A0A5D2DXD3_GOSDA</name>